<keyword evidence="3" id="KW-1185">Reference proteome</keyword>
<protein>
    <recommendedName>
        <fullName evidence="4">3-carboxymuconate cyclase</fullName>
    </recommendedName>
</protein>
<organism evidence="2 3">
    <name type="scientific">Paraconiothyrium brasiliense</name>
    <dbReference type="NCBI Taxonomy" id="300254"/>
    <lineage>
        <taxon>Eukaryota</taxon>
        <taxon>Fungi</taxon>
        <taxon>Dikarya</taxon>
        <taxon>Ascomycota</taxon>
        <taxon>Pezizomycotina</taxon>
        <taxon>Dothideomycetes</taxon>
        <taxon>Pleosporomycetidae</taxon>
        <taxon>Pleosporales</taxon>
        <taxon>Massarineae</taxon>
        <taxon>Didymosphaeriaceae</taxon>
        <taxon>Paraconiothyrium</taxon>
    </lineage>
</organism>
<feature type="signal peptide" evidence="1">
    <location>
        <begin position="1"/>
        <end position="21"/>
    </location>
</feature>
<name>A0ABR3QKF1_9PLEO</name>
<evidence type="ECO:0008006" key="4">
    <source>
        <dbReference type="Google" id="ProtNLM"/>
    </source>
</evidence>
<sequence>MHYANLFTLFVLVTLRAPAFALPRFKAGGQNVATGKAVYVITNAVQNAIAAMSISAKGTLSTAAITPTSGQGSVALNADGKPAVPDALVGQSALTIAGQVYAAANPTMIFRLTISEHIFIVNAGSNTVSMLAISPDDPMRLQMVGQPAAVPGTFPNTVAASVKNSMVCVATSGSQAGVSCGMFDAVNGIGKMTAVGTFDLNQSDPPVGPTNTVSHTFFSADESMLFTTVKGDPAVNNTGFLSVVPVQMGKNGDCSAMVGMETRSSPNGTAVLFGSTPIPGANPPKIFATDASFGGAILSVDGSFQATTLASQAIEGQKATCWSTISSVTNSAFVTDVGVNHIVEMSLNDASIIGQIDLSQQQASANDPGLIDLKASGNFLYALSPGNRTSQAAISVLDVNSKQLVQHAELGCIGVGSTAMGMAVLT</sequence>
<evidence type="ECO:0000313" key="2">
    <source>
        <dbReference type="EMBL" id="KAL1592620.1"/>
    </source>
</evidence>
<comment type="caution">
    <text evidence="2">The sequence shown here is derived from an EMBL/GenBank/DDBJ whole genome shotgun (WGS) entry which is preliminary data.</text>
</comment>
<proteinExistence type="predicted"/>
<reference evidence="2 3" key="1">
    <citation type="submission" date="2024-02" db="EMBL/GenBank/DDBJ databases">
        <title>De novo assembly and annotation of 12 fungi associated with fruit tree decline syndrome in Ontario, Canada.</title>
        <authorList>
            <person name="Sulman M."/>
            <person name="Ellouze W."/>
            <person name="Ilyukhin E."/>
        </authorList>
    </citation>
    <scope>NUCLEOTIDE SEQUENCE [LARGE SCALE GENOMIC DNA]</scope>
    <source>
        <strain evidence="2 3">M42-189</strain>
    </source>
</reference>
<dbReference type="InterPro" id="IPR015943">
    <property type="entry name" value="WD40/YVTN_repeat-like_dom_sf"/>
</dbReference>
<dbReference type="EMBL" id="JAKJXO020000020">
    <property type="protein sequence ID" value="KAL1592620.1"/>
    <property type="molecule type" value="Genomic_DNA"/>
</dbReference>
<accession>A0ABR3QKF1</accession>
<keyword evidence="1" id="KW-0732">Signal</keyword>
<dbReference type="Gene3D" id="2.130.10.10">
    <property type="entry name" value="YVTN repeat-like/Quinoprotein amine dehydrogenase"/>
    <property type="match status" value="1"/>
</dbReference>
<feature type="chain" id="PRO_5046306715" description="3-carboxymuconate cyclase" evidence="1">
    <location>
        <begin position="22"/>
        <end position="426"/>
    </location>
</feature>
<gene>
    <name evidence="2" type="ORF">SLS60_011036</name>
</gene>
<dbReference type="SUPFAM" id="SSF63829">
    <property type="entry name" value="Calcium-dependent phosphotriesterase"/>
    <property type="match status" value="1"/>
</dbReference>
<evidence type="ECO:0000313" key="3">
    <source>
        <dbReference type="Proteomes" id="UP001521785"/>
    </source>
</evidence>
<dbReference type="Proteomes" id="UP001521785">
    <property type="component" value="Unassembled WGS sequence"/>
</dbReference>
<evidence type="ECO:0000256" key="1">
    <source>
        <dbReference type="SAM" id="SignalP"/>
    </source>
</evidence>